<organism evidence="1 2">
    <name type="scientific">Puccinia triticina</name>
    <dbReference type="NCBI Taxonomy" id="208348"/>
    <lineage>
        <taxon>Eukaryota</taxon>
        <taxon>Fungi</taxon>
        <taxon>Dikarya</taxon>
        <taxon>Basidiomycota</taxon>
        <taxon>Pucciniomycotina</taxon>
        <taxon>Pucciniomycetes</taxon>
        <taxon>Pucciniales</taxon>
        <taxon>Pucciniaceae</taxon>
        <taxon>Puccinia</taxon>
    </lineage>
</organism>
<dbReference type="GeneID" id="77807211"/>
<gene>
    <name evidence="1" type="ORF">PtA15_2A308</name>
</gene>
<dbReference type="RefSeq" id="XP_053017550.1">
    <property type="nucleotide sequence ID" value="XM_053166316.1"/>
</dbReference>
<sequence>MAAQLAVKKLDGIAEDLKLLRKSVSALQSSAVTGAVQNKTGFEELLAVSLSSANESILTAFDSRPQCDLAKVVQVVQEIDAEVHRMEAAIELKPLISDNKKFEADIVGQLERLEKLIEAKSRPLDNGKSVATAIKLQ</sequence>
<proteinExistence type="predicted"/>
<keyword evidence="2" id="KW-1185">Reference proteome</keyword>
<dbReference type="EMBL" id="CP110422">
    <property type="protein sequence ID" value="WAQ81995.1"/>
    <property type="molecule type" value="Genomic_DNA"/>
</dbReference>
<evidence type="ECO:0000313" key="1">
    <source>
        <dbReference type="EMBL" id="WAQ81995.1"/>
    </source>
</evidence>
<reference evidence="1" key="1">
    <citation type="submission" date="2022-10" db="EMBL/GenBank/DDBJ databases">
        <title>Puccinia triticina Genome sequencing and assembly.</title>
        <authorList>
            <person name="Li C."/>
        </authorList>
    </citation>
    <scope>NUCLEOTIDE SEQUENCE</scope>
    <source>
        <strain evidence="1">Pt15</strain>
    </source>
</reference>
<evidence type="ECO:0000313" key="2">
    <source>
        <dbReference type="Proteomes" id="UP001164743"/>
    </source>
</evidence>
<dbReference type="Proteomes" id="UP001164743">
    <property type="component" value="Chromosome 2A"/>
</dbReference>
<name>A0ABY7CDR0_9BASI</name>
<accession>A0ABY7CDR0</accession>
<protein>
    <submittedName>
        <fullName evidence="1">Uncharacterized protein</fullName>
    </submittedName>
</protein>